<dbReference type="Proteomes" id="UP001152795">
    <property type="component" value="Unassembled WGS sequence"/>
</dbReference>
<organism evidence="2 3">
    <name type="scientific">Paramuricea clavata</name>
    <name type="common">Red gorgonian</name>
    <name type="synonym">Violescent sea-whip</name>
    <dbReference type="NCBI Taxonomy" id="317549"/>
    <lineage>
        <taxon>Eukaryota</taxon>
        <taxon>Metazoa</taxon>
        <taxon>Cnidaria</taxon>
        <taxon>Anthozoa</taxon>
        <taxon>Octocorallia</taxon>
        <taxon>Malacalcyonacea</taxon>
        <taxon>Plexauridae</taxon>
        <taxon>Paramuricea</taxon>
    </lineage>
</organism>
<proteinExistence type="predicted"/>
<dbReference type="OrthoDB" id="10021290at2759"/>
<dbReference type="EMBL" id="CACRXK020000936">
    <property type="protein sequence ID" value="CAB3985907.1"/>
    <property type="molecule type" value="Genomic_DNA"/>
</dbReference>
<reference evidence="2" key="1">
    <citation type="submission" date="2020-04" db="EMBL/GenBank/DDBJ databases">
        <authorList>
            <person name="Alioto T."/>
            <person name="Alioto T."/>
            <person name="Gomez Garrido J."/>
        </authorList>
    </citation>
    <scope>NUCLEOTIDE SEQUENCE</scope>
    <source>
        <strain evidence="2">A484AB</strain>
    </source>
</reference>
<name>A0A6S7GDB1_PARCT</name>
<comment type="caution">
    <text evidence="2">The sequence shown here is derived from an EMBL/GenBank/DDBJ whole genome shotgun (WGS) entry which is preliminary data.</text>
</comment>
<accession>A0A6S7GDB1</accession>
<feature type="region of interest" description="Disordered" evidence="1">
    <location>
        <begin position="41"/>
        <end position="62"/>
    </location>
</feature>
<evidence type="ECO:0000256" key="1">
    <source>
        <dbReference type="SAM" id="MobiDB-lite"/>
    </source>
</evidence>
<keyword evidence="3" id="KW-1185">Reference proteome</keyword>
<sequence length="115" mass="13622">MSWINTDYVKYPRRSLHLGYQKLSRDEIDRVVDRLSLMKEETRPSINDEHSSRGIKKSRKLDQDDVHALVDRLSKETRKRGDDIIKNDKMIVTSYAWCNGKLLHFQPKPLDGTWH</sequence>
<dbReference type="AlphaFoldDB" id="A0A6S7GDB1"/>
<evidence type="ECO:0000313" key="3">
    <source>
        <dbReference type="Proteomes" id="UP001152795"/>
    </source>
</evidence>
<evidence type="ECO:0000313" key="2">
    <source>
        <dbReference type="EMBL" id="CAB3985907.1"/>
    </source>
</evidence>
<protein>
    <submittedName>
        <fullName evidence="2">Uncharacterized protein</fullName>
    </submittedName>
</protein>
<gene>
    <name evidence="2" type="ORF">PACLA_8A083329</name>
</gene>
<feature type="compositionally biased region" description="Basic and acidic residues" evidence="1">
    <location>
        <begin position="41"/>
        <end position="52"/>
    </location>
</feature>